<sequence>MDEKELDQTRKIIKELMKALEATGMAREAVAVESYLKTKIKNIREEKGDNIRKVNKELEMDQLASQLRNGERSHADLSLTENEDFLQYTEERIACLKILRDVLQRHPDDANEPILGDDDDNIAKASAPEGGGSKSGGGGGADDDA</sequence>
<dbReference type="AlphaFoldDB" id="A0ABC8JA84"/>
<evidence type="ECO:0000313" key="3">
    <source>
        <dbReference type="Proteomes" id="UP001642260"/>
    </source>
</evidence>
<protein>
    <submittedName>
        <fullName evidence="2">Uncharacterized protein</fullName>
    </submittedName>
</protein>
<organism evidence="2 3">
    <name type="scientific">Eruca vesicaria subsp. sativa</name>
    <name type="common">Garden rocket</name>
    <name type="synonym">Eruca sativa</name>
    <dbReference type="NCBI Taxonomy" id="29727"/>
    <lineage>
        <taxon>Eukaryota</taxon>
        <taxon>Viridiplantae</taxon>
        <taxon>Streptophyta</taxon>
        <taxon>Embryophyta</taxon>
        <taxon>Tracheophyta</taxon>
        <taxon>Spermatophyta</taxon>
        <taxon>Magnoliopsida</taxon>
        <taxon>eudicotyledons</taxon>
        <taxon>Gunneridae</taxon>
        <taxon>Pentapetalae</taxon>
        <taxon>rosids</taxon>
        <taxon>malvids</taxon>
        <taxon>Brassicales</taxon>
        <taxon>Brassicaceae</taxon>
        <taxon>Brassiceae</taxon>
        <taxon>Eruca</taxon>
    </lineage>
</organism>
<keyword evidence="3" id="KW-1185">Reference proteome</keyword>
<reference evidence="2 3" key="1">
    <citation type="submission" date="2022-03" db="EMBL/GenBank/DDBJ databases">
        <authorList>
            <person name="Macdonald S."/>
            <person name="Ahmed S."/>
            <person name="Newling K."/>
        </authorList>
    </citation>
    <scope>NUCLEOTIDE SEQUENCE [LARGE SCALE GENOMIC DNA]</scope>
</reference>
<comment type="caution">
    <text evidence="2">The sequence shown here is derived from an EMBL/GenBank/DDBJ whole genome shotgun (WGS) entry which is preliminary data.</text>
</comment>
<proteinExistence type="predicted"/>
<accession>A0ABC8JA84</accession>
<gene>
    <name evidence="2" type="ORF">ERUC_LOCUS6326</name>
</gene>
<feature type="region of interest" description="Disordered" evidence="1">
    <location>
        <begin position="108"/>
        <end position="145"/>
    </location>
</feature>
<evidence type="ECO:0000313" key="2">
    <source>
        <dbReference type="EMBL" id="CAH8312843.1"/>
    </source>
</evidence>
<dbReference type="Proteomes" id="UP001642260">
    <property type="component" value="Unassembled WGS sequence"/>
</dbReference>
<dbReference type="EMBL" id="CAKOAT010075154">
    <property type="protein sequence ID" value="CAH8312843.1"/>
    <property type="molecule type" value="Genomic_DNA"/>
</dbReference>
<feature type="compositionally biased region" description="Gly residues" evidence="1">
    <location>
        <begin position="129"/>
        <end position="145"/>
    </location>
</feature>
<name>A0ABC8JA84_ERUVS</name>
<evidence type="ECO:0000256" key="1">
    <source>
        <dbReference type="SAM" id="MobiDB-lite"/>
    </source>
</evidence>